<keyword evidence="3" id="KW-0223">Dioxygenase</keyword>
<organism evidence="3 4">
    <name type="scientific">Pelagovum pacificum</name>
    <dbReference type="NCBI Taxonomy" id="2588711"/>
    <lineage>
        <taxon>Bacteria</taxon>
        <taxon>Pseudomonadati</taxon>
        <taxon>Pseudomonadota</taxon>
        <taxon>Alphaproteobacteria</taxon>
        <taxon>Rhodobacterales</taxon>
        <taxon>Paracoccaceae</taxon>
        <taxon>Pelagovum</taxon>
    </lineage>
</organism>
<accession>A0A5C5GE24</accession>
<dbReference type="OrthoDB" id="9800887at2"/>
<keyword evidence="4" id="KW-1185">Reference proteome</keyword>
<dbReference type="CDD" id="cd03457">
    <property type="entry name" value="intradiol_dioxygenase_like"/>
    <property type="match status" value="1"/>
</dbReference>
<name>A0A5C5GE24_9RHOB</name>
<dbReference type="PANTHER" id="PTHR34315">
    <property type="match status" value="1"/>
</dbReference>
<dbReference type="SUPFAM" id="SSF49482">
    <property type="entry name" value="Aromatic compound dioxygenase"/>
    <property type="match status" value="1"/>
</dbReference>
<dbReference type="PANTHER" id="PTHR34315:SF1">
    <property type="entry name" value="INTRADIOL RING-CLEAVAGE DIOXYGENASES DOMAIN-CONTAINING PROTEIN-RELATED"/>
    <property type="match status" value="1"/>
</dbReference>
<feature type="domain" description="Intradiol ring-cleavage dioxygenases" evidence="2">
    <location>
        <begin position="56"/>
        <end position="173"/>
    </location>
</feature>
<evidence type="ECO:0000259" key="2">
    <source>
        <dbReference type="Pfam" id="PF00775"/>
    </source>
</evidence>
<dbReference type="GO" id="GO:0008199">
    <property type="term" value="F:ferric iron binding"/>
    <property type="evidence" value="ECO:0007669"/>
    <property type="project" value="InterPro"/>
</dbReference>
<reference evidence="3 4" key="1">
    <citation type="submission" date="2019-06" db="EMBL/GenBank/DDBJ databases">
        <title>Genome of new Rhodobacteraceae sp. SM1903.</title>
        <authorList>
            <person name="Ren X."/>
        </authorList>
    </citation>
    <scope>NUCLEOTIDE SEQUENCE [LARGE SCALE GENOMIC DNA]</scope>
    <source>
        <strain evidence="3 4">SM1903</strain>
    </source>
</reference>
<dbReference type="InterPro" id="IPR000627">
    <property type="entry name" value="Intradiol_dOase_C"/>
</dbReference>
<dbReference type="RefSeq" id="WP_140193433.1">
    <property type="nucleotide sequence ID" value="NZ_VFFF01000001.1"/>
</dbReference>
<gene>
    <name evidence="3" type="ORF">FHY64_05600</name>
</gene>
<proteinExistence type="predicted"/>
<sequence>MNRRHVLKTLAMSPLPLSLSARAWAEEAAGSAGLITAAVCTLTPETTAGPYYYDPGLVRSDITEDREGVRLELSLQVVGADCEPISGARVDVWHCDAQGNYSGYVSQGSDRTLDTSGQSFLRGIQQTDRDGVATFRTIYPGWYRGRTPHIHYIVYLDRQTVLTSQLFFDDTISDTIYGSVDSYSRGEPRNVTNRADGIARRAGNGAYASVARRADGLAAGLVVGVAAYGVQPIRHRAKPRKIVSVCATTP</sequence>
<protein>
    <submittedName>
        <fullName evidence="3">Intradiol ring-cleavage dioxygenase</fullName>
    </submittedName>
</protein>
<comment type="caution">
    <text evidence="3">The sequence shown here is derived from an EMBL/GenBank/DDBJ whole genome shotgun (WGS) entry which is preliminary data.</text>
</comment>
<dbReference type="GO" id="GO:0016702">
    <property type="term" value="F:oxidoreductase activity, acting on single donors with incorporation of molecular oxygen, incorporation of two atoms of oxygen"/>
    <property type="evidence" value="ECO:0007669"/>
    <property type="project" value="InterPro"/>
</dbReference>
<evidence type="ECO:0000313" key="4">
    <source>
        <dbReference type="Proteomes" id="UP000314011"/>
    </source>
</evidence>
<keyword evidence="3" id="KW-0560">Oxidoreductase</keyword>
<dbReference type="AlphaFoldDB" id="A0A5C5GE24"/>
<dbReference type="InterPro" id="IPR015889">
    <property type="entry name" value="Intradiol_dOase_core"/>
</dbReference>
<evidence type="ECO:0000313" key="3">
    <source>
        <dbReference type="EMBL" id="TNY32750.1"/>
    </source>
</evidence>
<dbReference type="Pfam" id="PF00775">
    <property type="entry name" value="Dioxygenase_C"/>
    <property type="match status" value="1"/>
</dbReference>
<dbReference type="Proteomes" id="UP000314011">
    <property type="component" value="Unassembled WGS sequence"/>
</dbReference>
<dbReference type="EMBL" id="VFFF01000001">
    <property type="protein sequence ID" value="TNY32750.1"/>
    <property type="molecule type" value="Genomic_DNA"/>
</dbReference>
<feature type="chain" id="PRO_5022945697" evidence="1">
    <location>
        <begin position="26"/>
        <end position="250"/>
    </location>
</feature>
<dbReference type="Gene3D" id="2.60.130.10">
    <property type="entry name" value="Aromatic compound dioxygenase"/>
    <property type="match status" value="1"/>
</dbReference>
<keyword evidence="1" id="KW-0732">Signal</keyword>
<evidence type="ECO:0000256" key="1">
    <source>
        <dbReference type="SAM" id="SignalP"/>
    </source>
</evidence>
<feature type="signal peptide" evidence="1">
    <location>
        <begin position="1"/>
        <end position="25"/>
    </location>
</feature>